<evidence type="ECO:0000313" key="2">
    <source>
        <dbReference type="EMBL" id="KAJ5716189.1"/>
    </source>
</evidence>
<dbReference type="AlphaFoldDB" id="A0AAD6HH59"/>
<name>A0AAD6HH59_9EURO</name>
<dbReference type="InterPro" id="IPR024983">
    <property type="entry name" value="CHAT_dom"/>
</dbReference>
<dbReference type="Pfam" id="PF12770">
    <property type="entry name" value="CHAT"/>
    <property type="match status" value="1"/>
</dbReference>
<sequence length="261" mass="28748">MSSYSSSIKGIIRYQSQEIQITRLRSQGSAVIIGMQVTNGHSSLKFAQDEANQVTSICKSMGQTPISPKACKAEVLSALKTCSIFHFAGHASTNQHEPLDGILMLEDWQNSPLTVGTLLETDFVTNQPFLAYLSACGTSQVLDDGSVDEYVHLASACQLAGFRHVIGTLWSVDDEFSVEMAKIVYESLLKYGLTDDSVDQALHHAIGTLRDRWIGGSVERKALQTGFAKLRLTGARDIELEEPDPEPEWSQAHWVPYIHCC</sequence>
<feature type="domain" description="CHAT" evidence="1">
    <location>
        <begin position="13"/>
        <end position="210"/>
    </location>
</feature>
<keyword evidence="3" id="KW-1185">Reference proteome</keyword>
<gene>
    <name evidence="2" type="ORF">N7493_008100</name>
</gene>
<accession>A0AAD6HH59</accession>
<reference evidence="2" key="2">
    <citation type="submission" date="2023-01" db="EMBL/GenBank/DDBJ databases">
        <authorList>
            <person name="Petersen C."/>
        </authorList>
    </citation>
    <scope>NUCLEOTIDE SEQUENCE</scope>
    <source>
        <strain evidence="2">IBT 17514</strain>
    </source>
</reference>
<reference evidence="2" key="1">
    <citation type="journal article" date="2023" name="IMA Fungus">
        <title>Comparative genomic study of the Penicillium genus elucidates a diverse pangenome and 15 lateral gene transfer events.</title>
        <authorList>
            <person name="Petersen C."/>
            <person name="Sorensen T."/>
            <person name="Nielsen M.R."/>
            <person name="Sondergaard T.E."/>
            <person name="Sorensen J.L."/>
            <person name="Fitzpatrick D.A."/>
            <person name="Frisvad J.C."/>
            <person name="Nielsen K.L."/>
        </authorList>
    </citation>
    <scope>NUCLEOTIDE SEQUENCE</scope>
    <source>
        <strain evidence="2">IBT 17514</strain>
    </source>
</reference>
<protein>
    <submittedName>
        <fullName evidence="2">CHAT domain-containing protein</fullName>
    </submittedName>
</protein>
<organism evidence="2 3">
    <name type="scientific">Penicillium malachiteum</name>
    <dbReference type="NCBI Taxonomy" id="1324776"/>
    <lineage>
        <taxon>Eukaryota</taxon>
        <taxon>Fungi</taxon>
        <taxon>Dikarya</taxon>
        <taxon>Ascomycota</taxon>
        <taxon>Pezizomycotina</taxon>
        <taxon>Eurotiomycetes</taxon>
        <taxon>Eurotiomycetidae</taxon>
        <taxon>Eurotiales</taxon>
        <taxon>Aspergillaceae</taxon>
        <taxon>Penicillium</taxon>
    </lineage>
</organism>
<proteinExistence type="predicted"/>
<dbReference type="EMBL" id="JAQJAN010000012">
    <property type="protein sequence ID" value="KAJ5716189.1"/>
    <property type="molecule type" value="Genomic_DNA"/>
</dbReference>
<evidence type="ECO:0000259" key="1">
    <source>
        <dbReference type="Pfam" id="PF12770"/>
    </source>
</evidence>
<dbReference type="Proteomes" id="UP001215712">
    <property type="component" value="Unassembled WGS sequence"/>
</dbReference>
<comment type="caution">
    <text evidence="2">The sequence shown here is derived from an EMBL/GenBank/DDBJ whole genome shotgun (WGS) entry which is preliminary data.</text>
</comment>
<evidence type="ECO:0000313" key="3">
    <source>
        <dbReference type="Proteomes" id="UP001215712"/>
    </source>
</evidence>